<dbReference type="EMBL" id="JAACAK010000130">
    <property type="protein sequence ID" value="NIR76438.1"/>
    <property type="molecule type" value="Genomic_DNA"/>
</dbReference>
<feature type="transmembrane region" description="Helical" evidence="1">
    <location>
        <begin position="20"/>
        <end position="40"/>
    </location>
</feature>
<organism evidence="2 3">
    <name type="scientific">Candidatus Kutchimonas denitrificans</name>
    <dbReference type="NCBI Taxonomy" id="3056748"/>
    <lineage>
        <taxon>Bacteria</taxon>
        <taxon>Pseudomonadati</taxon>
        <taxon>Gemmatimonadota</taxon>
        <taxon>Gemmatimonadia</taxon>
        <taxon>Candidatus Palauibacterales</taxon>
        <taxon>Candidatus Palauibacteraceae</taxon>
        <taxon>Candidatus Kutchimonas</taxon>
    </lineage>
</organism>
<keyword evidence="1" id="KW-0812">Transmembrane</keyword>
<accession>A0AAE4ZB51</accession>
<dbReference type="AlphaFoldDB" id="A0AAE4ZB51"/>
<comment type="caution">
    <text evidence="2">The sequence shown here is derived from an EMBL/GenBank/DDBJ whole genome shotgun (WGS) entry which is preliminary data.</text>
</comment>
<reference evidence="2 3" key="1">
    <citation type="submission" date="2020-01" db="EMBL/GenBank/DDBJ databases">
        <title>Genomes assembled from Gulf of Kutch pelagic sediment metagenomes.</title>
        <authorList>
            <person name="Chandrashekar M."/>
            <person name="Mahajan M.S."/>
            <person name="Dave K.J."/>
            <person name="Vatsa P."/>
            <person name="Nathani N.M."/>
        </authorList>
    </citation>
    <scope>NUCLEOTIDE SEQUENCE [LARGE SCALE GENOMIC DNA]</scope>
    <source>
        <strain evidence="2">KS3-K002</strain>
    </source>
</reference>
<sequence length="128" mass="13971">MEARTAQLDKRRKDLSGNRVLNFVLWRVPVILILVAMLWPAVSAELWTVALAWIGAGCTWNALRCKRVHCSIMGPLFLLLAALSGAATLAWLSVDWNYLGLAALIIVAAAFLPELLGKKYFGSEGSAC</sequence>
<feature type="transmembrane region" description="Helical" evidence="1">
    <location>
        <begin position="75"/>
        <end position="92"/>
    </location>
</feature>
<evidence type="ECO:0000313" key="3">
    <source>
        <dbReference type="Proteomes" id="UP000702544"/>
    </source>
</evidence>
<gene>
    <name evidence="2" type="ORF">GWO12_15250</name>
</gene>
<keyword evidence="1" id="KW-0472">Membrane</keyword>
<protein>
    <submittedName>
        <fullName evidence="2">Uncharacterized protein</fullName>
    </submittedName>
</protein>
<feature type="transmembrane region" description="Helical" evidence="1">
    <location>
        <begin position="98"/>
        <end position="116"/>
    </location>
</feature>
<evidence type="ECO:0000313" key="2">
    <source>
        <dbReference type="EMBL" id="NIR76438.1"/>
    </source>
</evidence>
<dbReference type="Proteomes" id="UP000702544">
    <property type="component" value="Unassembled WGS sequence"/>
</dbReference>
<proteinExistence type="predicted"/>
<name>A0AAE4ZB51_9BACT</name>
<evidence type="ECO:0000256" key="1">
    <source>
        <dbReference type="SAM" id="Phobius"/>
    </source>
</evidence>
<feature type="transmembrane region" description="Helical" evidence="1">
    <location>
        <begin position="46"/>
        <end position="63"/>
    </location>
</feature>
<keyword evidence="1" id="KW-1133">Transmembrane helix</keyword>